<evidence type="ECO:0000313" key="3">
    <source>
        <dbReference type="Proteomes" id="UP000777002"/>
    </source>
</evidence>
<feature type="transmembrane region" description="Helical" evidence="1">
    <location>
        <begin position="121"/>
        <end position="139"/>
    </location>
</feature>
<keyword evidence="1" id="KW-0472">Membrane</keyword>
<feature type="transmembrane region" description="Helical" evidence="1">
    <location>
        <begin position="91"/>
        <end position="109"/>
    </location>
</feature>
<evidence type="ECO:0000313" key="2">
    <source>
        <dbReference type="EMBL" id="MBM6929231.1"/>
    </source>
</evidence>
<reference evidence="2 3" key="1">
    <citation type="journal article" date="2021" name="Sci. Rep.">
        <title>The distribution of antibiotic resistance genes in chicken gut microbiota commensals.</title>
        <authorList>
            <person name="Juricova H."/>
            <person name="Matiasovicova J."/>
            <person name="Kubasova T."/>
            <person name="Cejkova D."/>
            <person name="Rychlik I."/>
        </authorList>
    </citation>
    <scope>NUCLEOTIDE SEQUENCE [LARGE SCALE GENOMIC DNA]</scope>
    <source>
        <strain evidence="2 3">An562</strain>
    </source>
</reference>
<keyword evidence="1" id="KW-0812">Transmembrane</keyword>
<dbReference type="EMBL" id="JACJKX010000017">
    <property type="protein sequence ID" value="MBM6929231.1"/>
    <property type="molecule type" value="Genomic_DNA"/>
</dbReference>
<dbReference type="RefSeq" id="WP_205050818.1">
    <property type="nucleotide sequence ID" value="NZ_JACJKX010000017.1"/>
</dbReference>
<protein>
    <recommendedName>
        <fullName evidence="4">Histidine kinase</fullName>
    </recommendedName>
</protein>
<feature type="transmembrane region" description="Helical" evidence="1">
    <location>
        <begin position="65"/>
        <end position="84"/>
    </location>
</feature>
<dbReference type="Proteomes" id="UP000777002">
    <property type="component" value="Unassembled WGS sequence"/>
</dbReference>
<keyword evidence="1" id="KW-1133">Transmembrane helix</keyword>
<sequence>MTLFVLERLLTVFFLVCAFALTTVMAHRTKVHAHLTRVIGLGAACALLSWAWWINTDTFSRLNLIAQSLSLILFLVICLSYSAAVMRSQSVIRWAGAFAACILVATGFILDTLYESRTTDVAFALAAGLLSINFLGHLLRARVNQALLRSPKSRTDNKTCQALLSLLREKPKLIDNEHFLDCLRPLSLTDDQAQELTEMLTGFEVRIQPSKTEQKVAARALLSVCAISQKIVRLCALTENVTLDITQAQEGLHLKLSAKNSRSLSVKDLKCLANLDVDSLQTSADPQTITIVFGYRY</sequence>
<organism evidence="2 3">
    <name type="scientific">Parasutterella secunda</name>
    <dbReference type="NCBI Taxonomy" id="626947"/>
    <lineage>
        <taxon>Bacteria</taxon>
        <taxon>Pseudomonadati</taxon>
        <taxon>Pseudomonadota</taxon>
        <taxon>Betaproteobacteria</taxon>
        <taxon>Burkholderiales</taxon>
        <taxon>Sutterellaceae</taxon>
        <taxon>Parasutterella</taxon>
    </lineage>
</organism>
<proteinExistence type="predicted"/>
<feature type="transmembrane region" description="Helical" evidence="1">
    <location>
        <begin position="35"/>
        <end position="53"/>
    </location>
</feature>
<evidence type="ECO:0008006" key="4">
    <source>
        <dbReference type="Google" id="ProtNLM"/>
    </source>
</evidence>
<name>A0ABS2GWX7_9BURK</name>
<gene>
    <name evidence="2" type="ORF">H5985_08130</name>
</gene>
<accession>A0ABS2GWX7</accession>
<keyword evidence="3" id="KW-1185">Reference proteome</keyword>
<comment type="caution">
    <text evidence="2">The sequence shown here is derived from an EMBL/GenBank/DDBJ whole genome shotgun (WGS) entry which is preliminary data.</text>
</comment>
<evidence type="ECO:0000256" key="1">
    <source>
        <dbReference type="SAM" id="Phobius"/>
    </source>
</evidence>
<feature type="transmembrane region" description="Helical" evidence="1">
    <location>
        <begin position="6"/>
        <end position="26"/>
    </location>
</feature>